<evidence type="ECO:0000259" key="6">
    <source>
        <dbReference type="PROSITE" id="PS50011"/>
    </source>
</evidence>
<evidence type="ECO:0000313" key="7">
    <source>
        <dbReference type="EMBL" id="RMX65861.1"/>
    </source>
</evidence>
<accession>A0A3M6VII5</accession>
<evidence type="ECO:0000256" key="1">
    <source>
        <dbReference type="ARBA" id="ARBA00022527"/>
    </source>
</evidence>
<dbReference type="AlphaFoldDB" id="A0A3M6VII5"/>
<keyword evidence="2" id="KW-0808">Transferase</keyword>
<dbReference type="PANTHER" id="PTHR24353">
    <property type="entry name" value="CYCLIC NUCLEOTIDE-DEPENDENT PROTEIN KINASE"/>
    <property type="match status" value="1"/>
</dbReference>
<dbReference type="InterPro" id="IPR000719">
    <property type="entry name" value="Prot_kinase_dom"/>
</dbReference>
<evidence type="ECO:0000313" key="8">
    <source>
        <dbReference type="Proteomes" id="UP000282087"/>
    </source>
</evidence>
<gene>
    <name evidence="7" type="ORF">DD238_002783</name>
</gene>
<dbReference type="STRING" id="542832.A0A3M6VII5"/>
<keyword evidence="3" id="KW-0547">Nucleotide-binding</keyword>
<dbReference type="EMBL" id="QLLG01000227">
    <property type="protein sequence ID" value="RMX65861.1"/>
    <property type="molecule type" value="Genomic_DNA"/>
</dbReference>
<name>A0A3M6VII5_9STRA</name>
<evidence type="ECO:0000256" key="4">
    <source>
        <dbReference type="ARBA" id="ARBA00022777"/>
    </source>
</evidence>
<dbReference type="Gene3D" id="1.10.510.10">
    <property type="entry name" value="Transferase(Phosphotransferase) domain 1"/>
    <property type="match status" value="1"/>
</dbReference>
<feature type="domain" description="Protein kinase" evidence="6">
    <location>
        <begin position="1"/>
        <end position="144"/>
    </location>
</feature>
<comment type="caution">
    <text evidence="7">The sequence shown here is derived from an EMBL/GenBank/DDBJ whole genome shotgun (WGS) entry which is preliminary data.</text>
</comment>
<keyword evidence="5" id="KW-0067">ATP-binding</keyword>
<dbReference type="Pfam" id="PF00069">
    <property type="entry name" value="Pkinase"/>
    <property type="match status" value="1"/>
</dbReference>
<keyword evidence="4" id="KW-0418">Kinase</keyword>
<dbReference type="GO" id="GO:0004674">
    <property type="term" value="F:protein serine/threonine kinase activity"/>
    <property type="evidence" value="ECO:0007669"/>
    <property type="project" value="UniProtKB-KW"/>
</dbReference>
<dbReference type="SUPFAM" id="SSF56112">
    <property type="entry name" value="Protein kinase-like (PK-like)"/>
    <property type="match status" value="1"/>
</dbReference>
<evidence type="ECO:0000256" key="3">
    <source>
        <dbReference type="ARBA" id="ARBA00022741"/>
    </source>
</evidence>
<organism evidence="7 8">
    <name type="scientific">Peronospora effusa</name>
    <dbReference type="NCBI Taxonomy" id="542832"/>
    <lineage>
        <taxon>Eukaryota</taxon>
        <taxon>Sar</taxon>
        <taxon>Stramenopiles</taxon>
        <taxon>Oomycota</taxon>
        <taxon>Peronosporomycetes</taxon>
        <taxon>Peronosporales</taxon>
        <taxon>Peronosporaceae</taxon>
        <taxon>Peronospora</taxon>
    </lineage>
</organism>
<protein>
    <recommendedName>
        <fullName evidence="6">Protein kinase domain-containing protein</fullName>
    </recommendedName>
</protein>
<sequence>MQDQDGESSDVCQFCGTAFYVSPEVLHDKPASRAADLWALGCLIFQEQLNFCLFQCFLVEMFTGRAPFVAENDYLTFQMYYAAQTNLVGLQIINHSSDEFDIPSSVPDTAQDLIRKLLVQDPDERIGAQQNEEGYAALKNHPFFEGIEWDDISDQTPPYHPPELVLSEAKLVSLDGVRVYE</sequence>
<evidence type="ECO:0000256" key="2">
    <source>
        <dbReference type="ARBA" id="ARBA00022679"/>
    </source>
</evidence>
<dbReference type="Proteomes" id="UP000282087">
    <property type="component" value="Unassembled WGS sequence"/>
</dbReference>
<dbReference type="GO" id="GO:0005524">
    <property type="term" value="F:ATP binding"/>
    <property type="evidence" value="ECO:0007669"/>
    <property type="project" value="UniProtKB-KW"/>
</dbReference>
<reference evidence="7 8" key="1">
    <citation type="submission" date="2018-06" db="EMBL/GenBank/DDBJ databases">
        <title>Comparative genomics of downy mildews reveals potential adaptations to biotrophy.</title>
        <authorList>
            <person name="Fletcher K."/>
            <person name="Klosterman S.J."/>
            <person name="Derevnina L."/>
            <person name="Martin F."/>
            <person name="Koike S."/>
            <person name="Reyes Chin-Wo S."/>
            <person name="Mou B."/>
            <person name="Michelmore R."/>
        </authorList>
    </citation>
    <scope>NUCLEOTIDE SEQUENCE [LARGE SCALE GENOMIC DNA]</scope>
    <source>
        <strain evidence="7 8">R14</strain>
    </source>
</reference>
<evidence type="ECO:0000256" key="5">
    <source>
        <dbReference type="ARBA" id="ARBA00022840"/>
    </source>
</evidence>
<keyword evidence="8" id="KW-1185">Reference proteome</keyword>
<dbReference type="InterPro" id="IPR011009">
    <property type="entry name" value="Kinase-like_dom_sf"/>
</dbReference>
<dbReference type="PROSITE" id="PS50011">
    <property type="entry name" value="PROTEIN_KINASE_DOM"/>
    <property type="match status" value="1"/>
</dbReference>
<proteinExistence type="predicted"/>
<keyword evidence="1" id="KW-0723">Serine/threonine-protein kinase</keyword>